<proteinExistence type="predicted"/>
<dbReference type="AlphaFoldDB" id="A0A2N8P8H0"/>
<protein>
    <submittedName>
        <fullName evidence="2">Uncharacterized protein</fullName>
    </submittedName>
</protein>
<dbReference type="EMBL" id="LJSN01000003">
    <property type="protein sequence ID" value="PNE37323.1"/>
    <property type="molecule type" value="Genomic_DNA"/>
</dbReference>
<feature type="region of interest" description="Disordered" evidence="1">
    <location>
        <begin position="80"/>
        <end position="100"/>
    </location>
</feature>
<organism evidence="2 3">
    <name type="scientific">Streptomyces noursei</name>
    <name type="common">Streptomyces albulus</name>
    <dbReference type="NCBI Taxonomy" id="1971"/>
    <lineage>
        <taxon>Bacteria</taxon>
        <taxon>Bacillati</taxon>
        <taxon>Actinomycetota</taxon>
        <taxon>Actinomycetes</taxon>
        <taxon>Kitasatosporales</taxon>
        <taxon>Streptomycetaceae</taxon>
        <taxon>Streptomyces</taxon>
    </lineage>
</organism>
<gene>
    <name evidence="2" type="ORF">AOB60_23585</name>
</gene>
<keyword evidence="3" id="KW-1185">Reference proteome</keyword>
<dbReference type="RefSeq" id="WP_073445659.1">
    <property type="nucleotide sequence ID" value="NZ_LJSN01000003.1"/>
</dbReference>
<sequence>MRSGGGLAAVNLVVPDGLLIPNIVATDAHAFTGPGTPVPLALTLDALTADIRIGYARRSMLPQELQSQLGALAKHSIRVTTRCSPRRSEPSYVSARTRSTPSKTAAEVRFVAHGNGAAAGGS</sequence>
<accession>A0A2N8P8H0</accession>
<evidence type="ECO:0000256" key="1">
    <source>
        <dbReference type="SAM" id="MobiDB-lite"/>
    </source>
</evidence>
<evidence type="ECO:0000313" key="3">
    <source>
        <dbReference type="Proteomes" id="UP000236047"/>
    </source>
</evidence>
<evidence type="ECO:0000313" key="2">
    <source>
        <dbReference type="EMBL" id="PNE37323.1"/>
    </source>
</evidence>
<comment type="caution">
    <text evidence="2">The sequence shown here is derived from an EMBL/GenBank/DDBJ whole genome shotgun (WGS) entry which is preliminary data.</text>
</comment>
<dbReference type="Proteomes" id="UP000236047">
    <property type="component" value="Unassembled WGS sequence"/>
</dbReference>
<reference evidence="3" key="1">
    <citation type="submission" date="2015-09" db="EMBL/GenBank/DDBJ databases">
        <authorList>
            <person name="Graham D.E."/>
            <person name="Mahan K.M."/>
            <person name="Klingeman D.M."/>
            <person name="Fida T."/>
            <person name="Giannone R.J."/>
            <person name="Hettich R.L."/>
            <person name="Parry R.J."/>
            <person name="Spain J.C."/>
        </authorList>
    </citation>
    <scope>NUCLEOTIDE SEQUENCE [LARGE SCALE GENOMIC DNA]</scope>
    <source>
        <strain evidence="3">JCM 4701</strain>
    </source>
</reference>
<name>A0A2N8P8H0_STRNR</name>